<dbReference type="Pfam" id="PF04371">
    <property type="entry name" value="PAD_porph"/>
    <property type="match status" value="1"/>
</dbReference>
<dbReference type="Proteomes" id="UP001447842">
    <property type="component" value="Chromosome"/>
</dbReference>
<organism evidence="2 3">
    <name type="scientific">Sulfurimonas diazotrophicus</name>
    <dbReference type="NCBI Taxonomy" id="3131939"/>
    <lineage>
        <taxon>Bacteria</taxon>
        <taxon>Pseudomonadati</taxon>
        <taxon>Campylobacterota</taxon>
        <taxon>Epsilonproteobacteria</taxon>
        <taxon>Campylobacterales</taxon>
        <taxon>Sulfurimonadaceae</taxon>
        <taxon>Sulfurimonas</taxon>
    </lineage>
</organism>
<sequence>MNIASPAVPQPKRLPAEFEPQSFVQLIFPHADSDWAPYLDEACRTFARIAEAVSRYQPCLIVCDDIARVQRYVAPGENRSFVAYKTDDTWARDCSGITVETEGGCLIQDFTFTGWGGKFEAARDSAMTAAIAGCYGAPTTSHRFILEGGGIESNGEGLLLVTEECLLNPNRNSALTSRAEIEAVLTETLGVKRTLWLTSGYLAGDDTDSHIDTLARFCDADTICYVQCTDAADEHYEALQKMERELHALRDDHGEPFTLVPLPMTEAIHFEGERLPATYANFLIINGAVLVPVYNDPHDDEALAVFRTLFPGREVIGIDCSVLIRQHGSLHCVTMQFPACVTLRCPA</sequence>
<name>A0ABZ3HD99_9BACT</name>
<gene>
    <name evidence="2" type="ORF">WCY31_03035</name>
</gene>
<keyword evidence="1" id="KW-0378">Hydrolase</keyword>
<proteinExistence type="predicted"/>
<dbReference type="PANTHER" id="PTHR31377">
    <property type="entry name" value="AGMATINE DEIMINASE-RELATED"/>
    <property type="match status" value="1"/>
</dbReference>
<accession>A0ABZ3HD99</accession>
<evidence type="ECO:0000256" key="1">
    <source>
        <dbReference type="ARBA" id="ARBA00022801"/>
    </source>
</evidence>
<dbReference type="EMBL" id="CP147920">
    <property type="protein sequence ID" value="XAU15681.1"/>
    <property type="molecule type" value="Genomic_DNA"/>
</dbReference>
<dbReference type="InterPro" id="IPR007466">
    <property type="entry name" value="Peptidyl-Arg-deiminase_porph"/>
</dbReference>
<keyword evidence="3" id="KW-1185">Reference proteome</keyword>
<evidence type="ECO:0000313" key="3">
    <source>
        <dbReference type="Proteomes" id="UP001447842"/>
    </source>
</evidence>
<dbReference type="SUPFAM" id="SSF55909">
    <property type="entry name" value="Pentein"/>
    <property type="match status" value="1"/>
</dbReference>
<protein>
    <submittedName>
        <fullName evidence="2">Agmatine deiminase family protein</fullName>
    </submittedName>
</protein>
<evidence type="ECO:0000313" key="2">
    <source>
        <dbReference type="EMBL" id="XAU15681.1"/>
    </source>
</evidence>
<dbReference type="PANTHER" id="PTHR31377:SF0">
    <property type="entry name" value="AGMATINE DEIMINASE-RELATED"/>
    <property type="match status" value="1"/>
</dbReference>
<dbReference type="RefSeq" id="WP_345973072.1">
    <property type="nucleotide sequence ID" value="NZ_CP147920.1"/>
</dbReference>
<reference evidence="2 3" key="1">
    <citation type="submission" date="2024-03" db="EMBL/GenBank/DDBJ databases">
        <title>Sulfurimonas sp. HSL3-1.</title>
        <authorList>
            <person name="Wang S."/>
        </authorList>
    </citation>
    <scope>NUCLEOTIDE SEQUENCE [LARGE SCALE GENOMIC DNA]</scope>
    <source>
        <strain evidence="2 3">HSL3-1</strain>
    </source>
</reference>
<dbReference type="Gene3D" id="3.75.10.10">
    <property type="entry name" value="L-arginine/glycine Amidinotransferase, Chain A"/>
    <property type="match status" value="1"/>
</dbReference>